<dbReference type="GO" id="GO:0016787">
    <property type="term" value="F:hydrolase activity"/>
    <property type="evidence" value="ECO:0007669"/>
    <property type="project" value="UniProtKB-KW"/>
</dbReference>
<dbReference type="Gene3D" id="2.30.30.850">
    <property type="match status" value="1"/>
</dbReference>
<sequence>MSSLTSMQQLATPVEKAHWKAAGAVFDPKSSTWVGPNSNPCLPRHFFPHFAKLTHGWDHVSKGGMLESINQEWFTRGFTVTAQKHCEACLICILQNSGRPVKVTGPGAHPPPARPFEHLMLDFIELSPSEGKKHCLVVVDMWSKWVEAFPVKAQTANAVAKALLREIIPRWGLPDKISSDNGSHFANEAITQIGEYMGMDIRKHCAYHPQSGGGVERENGTIKNKLAKCCADTGLSWTQALPIVLMYMRMRKRTRSQLSPFEILFGAPPQIGLKAPGCPLPSTTLCEDAMLSYCVNLSSTLADIRRQVAAALPTPATGPLHRLQPGDFVLIKDFRRKSWKSNRWQGPYQVLLVTLTAVKVAERATWVHASHCKVVVTGKEKQ</sequence>
<reference evidence="7 8" key="1">
    <citation type="journal article" date="2023" name="Mol. Biol. Evol.">
        <title>Genomics of Secondarily Temperate Adaptation in the Only Non-Antarctic Icefish.</title>
        <authorList>
            <person name="Rivera-Colon A.G."/>
            <person name="Rayamajhi N."/>
            <person name="Minhas B.F."/>
            <person name="Madrigal G."/>
            <person name="Bilyk K.T."/>
            <person name="Yoon V."/>
            <person name="Hune M."/>
            <person name="Gregory S."/>
            <person name="Cheng C.H.C."/>
            <person name="Catchen J.M."/>
        </authorList>
    </citation>
    <scope>NUCLEOTIDE SEQUENCE [LARGE SCALE GENOMIC DNA]</scope>
    <source>
        <tissue evidence="7">White muscle</tissue>
    </source>
</reference>
<dbReference type="EMBL" id="JAURVH010001532">
    <property type="protein sequence ID" value="KAK5901467.1"/>
    <property type="molecule type" value="Genomic_DNA"/>
</dbReference>
<accession>A0AAN8CD25</accession>
<comment type="caution">
    <text evidence="7">The sequence shown here is derived from an EMBL/GenBank/DDBJ whole genome shotgun (WGS) entry which is preliminary data.</text>
</comment>
<dbReference type="GO" id="GO:0016779">
    <property type="term" value="F:nucleotidyltransferase activity"/>
    <property type="evidence" value="ECO:0007669"/>
    <property type="project" value="UniProtKB-KW"/>
</dbReference>
<dbReference type="Proteomes" id="UP001331515">
    <property type="component" value="Unassembled WGS sequence"/>
</dbReference>
<evidence type="ECO:0000313" key="8">
    <source>
        <dbReference type="Proteomes" id="UP001331515"/>
    </source>
</evidence>
<keyword evidence="8" id="KW-1185">Reference proteome</keyword>
<evidence type="ECO:0000256" key="3">
    <source>
        <dbReference type="ARBA" id="ARBA00022722"/>
    </source>
</evidence>
<dbReference type="GO" id="GO:0003676">
    <property type="term" value="F:nucleic acid binding"/>
    <property type="evidence" value="ECO:0007669"/>
    <property type="project" value="InterPro"/>
</dbReference>
<dbReference type="InterPro" id="IPR036397">
    <property type="entry name" value="RNaseH_sf"/>
</dbReference>
<dbReference type="InterPro" id="IPR001584">
    <property type="entry name" value="Integrase_cat-core"/>
</dbReference>
<dbReference type="AlphaFoldDB" id="A0AAN8CD25"/>
<name>A0AAN8CD25_CHAGU</name>
<organism evidence="7 8">
    <name type="scientific">Champsocephalus gunnari</name>
    <name type="common">Mackerel icefish</name>
    <dbReference type="NCBI Taxonomy" id="52237"/>
    <lineage>
        <taxon>Eukaryota</taxon>
        <taxon>Metazoa</taxon>
        <taxon>Chordata</taxon>
        <taxon>Craniata</taxon>
        <taxon>Vertebrata</taxon>
        <taxon>Euteleostomi</taxon>
        <taxon>Actinopterygii</taxon>
        <taxon>Neopterygii</taxon>
        <taxon>Teleostei</taxon>
        <taxon>Neoteleostei</taxon>
        <taxon>Acanthomorphata</taxon>
        <taxon>Eupercaria</taxon>
        <taxon>Perciformes</taxon>
        <taxon>Notothenioidei</taxon>
        <taxon>Channichthyidae</taxon>
        <taxon>Champsocephalus</taxon>
    </lineage>
</organism>
<dbReference type="PANTHER" id="PTHR37984">
    <property type="entry name" value="PROTEIN CBG26694"/>
    <property type="match status" value="1"/>
</dbReference>
<keyword evidence="2" id="KW-0548">Nucleotidyltransferase</keyword>
<keyword evidence="1" id="KW-0808">Transferase</keyword>
<dbReference type="Pfam" id="PF00665">
    <property type="entry name" value="rve"/>
    <property type="match status" value="1"/>
</dbReference>
<protein>
    <recommendedName>
        <fullName evidence="6">Integrase catalytic domain-containing protein</fullName>
    </recommendedName>
</protein>
<evidence type="ECO:0000259" key="6">
    <source>
        <dbReference type="PROSITE" id="PS50994"/>
    </source>
</evidence>
<dbReference type="Pfam" id="PF18697">
    <property type="entry name" value="MLVIN_C"/>
    <property type="match status" value="1"/>
</dbReference>
<keyword evidence="3" id="KW-0540">Nuclease</keyword>
<evidence type="ECO:0000256" key="5">
    <source>
        <dbReference type="ARBA" id="ARBA00022801"/>
    </source>
</evidence>
<keyword evidence="5" id="KW-0378">Hydrolase</keyword>
<dbReference type="InterPro" id="IPR012337">
    <property type="entry name" value="RNaseH-like_sf"/>
</dbReference>
<dbReference type="PROSITE" id="PS50994">
    <property type="entry name" value="INTEGRASE"/>
    <property type="match status" value="1"/>
</dbReference>
<evidence type="ECO:0000256" key="4">
    <source>
        <dbReference type="ARBA" id="ARBA00022759"/>
    </source>
</evidence>
<evidence type="ECO:0000256" key="1">
    <source>
        <dbReference type="ARBA" id="ARBA00022679"/>
    </source>
</evidence>
<feature type="domain" description="Integrase catalytic" evidence="6">
    <location>
        <begin position="111"/>
        <end position="268"/>
    </location>
</feature>
<gene>
    <name evidence="7" type="ORF">CgunFtcFv8_026334</name>
</gene>
<dbReference type="GO" id="GO:0015074">
    <property type="term" value="P:DNA integration"/>
    <property type="evidence" value="ECO:0007669"/>
    <property type="project" value="InterPro"/>
</dbReference>
<dbReference type="GO" id="GO:0004519">
    <property type="term" value="F:endonuclease activity"/>
    <property type="evidence" value="ECO:0007669"/>
    <property type="project" value="UniProtKB-KW"/>
</dbReference>
<dbReference type="PANTHER" id="PTHR37984:SF5">
    <property type="entry name" value="PROTEIN NYNRIN-LIKE"/>
    <property type="match status" value="1"/>
</dbReference>
<dbReference type="InterPro" id="IPR050951">
    <property type="entry name" value="Retrovirus_Pol_polyprotein"/>
</dbReference>
<proteinExistence type="predicted"/>
<dbReference type="Gene3D" id="3.30.420.10">
    <property type="entry name" value="Ribonuclease H-like superfamily/Ribonuclease H"/>
    <property type="match status" value="1"/>
</dbReference>
<evidence type="ECO:0000313" key="7">
    <source>
        <dbReference type="EMBL" id="KAK5901467.1"/>
    </source>
</evidence>
<dbReference type="InterPro" id="IPR040643">
    <property type="entry name" value="MLVIN_C"/>
</dbReference>
<keyword evidence="4" id="KW-0255">Endonuclease</keyword>
<dbReference type="SUPFAM" id="SSF53098">
    <property type="entry name" value="Ribonuclease H-like"/>
    <property type="match status" value="1"/>
</dbReference>
<evidence type="ECO:0000256" key="2">
    <source>
        <dbReference type="ARBA" id="ARBA00022695"/>
    </source>
</evidence>
<dbReference type="Gene3D" id="1.10.340.70">
    <property type="match status" value="1"/>
</dbReference>